<feature type="region of interest" description="Disordered" evidence="1">
    <location>
        <begin position="437"/>
        <end position="523"/>
    </location>
</feature>
<feature type="region of interest" description="Disordered" evidence="1">
    <location>
        <begin position="122"/>
        <end position="174"/>
    </location>
</feature>
<dbReference type="EMBL" id="JANCYW010000009">
    <property type="protein sequence ID" value="KAK4536631.1"/>
    <property type="molecule type" value="Genomic_DNA"/>
</dbReference>
<accession>A0AAV9IWV1</accession>
<feature type="compositionally biased region" description="Low complexity" evidence="1">
    <location>
        <begin position="8"/>
        <end position="18"/>
    </location>
</feature>
<reference evidence="3 4" key="1">
    <citation type="submission" date="2022-07" db="EMBL/GenBank/DDBJ databases">
        <title>Genome-wide signatures of adaptation to extreme environments.</title>
        <authorList>
            <person name="Cho C.H."/>
            <person name="Yoon H.S."/>
        </authorList>
    </citation>
    <scope>NUCLEOTIDE SEQUENCE [LARGE SCALE GENOMIC DNA]</scope>
    <source>
        <strain evidence="3 4">DBV 063 E5</strain>
    </source>
</reference>
<gene>
    <name evidence="3" type="ORF">CDCA_CDCA09G2656</name>
</gene>
<dbReference type="Proteomes" id="UP001301350">
    <property type="component" value="Unassembled WGS sequence"/>
</dbReference>
<feature type="transmembrane region" description="Helical" evidence="2">
    <location>
        <begin position="266"/>
        <end position="288"/>
    </location>
</feature>
<feature type="compositionally biased region" description="Basic and acidic residues" evidence="1">
    <location>
        <begin position="149"/>
        <end position="174"/>
    </location>
</feature>
<feature type="compositionally biased region" description="Polar residues" evidence="1">
    <location>
        <begin position="497"/>
        <end position="515"/>
    </location>
</feature>
<evidence type="ECO:0000256" key="1">
    <source>
        <dbReference type="SAM" id="MobiDB-lite"/>
    </source>
</evidence>
<organism evidence="3 4">
    <name type="scientific">Cyanidium caldarium</name>
    <name type="common">Red alga</name>
    <dbReference type="NCBI Taxonomy" id="2771"/>
    <lineage>
        <taxon>Eukaryota</taxon>
        <taxon>Rhodophyta</taxon>
        <taxon>Bangiophyceae</taxon>
        <taxon>Cyanidiales</taxon>
        <taxon>Cyanidiaceae</taxon>
        <taxon>Cyanidium</taxon>
    </lineage>
</organism>
<sequence length="523" mass="55857">MHVRTDMATAATTTTAAAESEARVDGNEGDGVVECDVGSAGKPTRDRDVEVVADDSCGAEEAGSRSSEDETDLAALRRGRARYIPYCGDAAEREHWEGAGGDVTTGAAPAHSAGANTAAPLWQALQPPPPALYTEQSPTDVQWMPPRRPGTDFRPRPSRDSRRPHRDTRLLDEHPRPRRRPPLCLSCSCHALSRLAHKCCPRLIEAGMLIPLLLGLIDASVLVMALVLERVIFRGVSWEFAAMMAVRAADVAAIVVFATYLIPLNVISLILAALSLIIFVRTLLDASAGAPARSTASADYGAFGLAISAFLVAFDTVLLSASCARGTLVPRCLAGRLGWQMPSPVGADDLEAQGRIPYERISHLQRMRLQEVELERTRLQLLAQHGYVNAHVWQQAPQLQPLGVDSTLGKRPVVVLQEPHGIVYLGISVERGAVTEAGGDSVAPTEPMSTAKSAERPAGARRRDDQRRSADGEILPAGVRWSHNTQHALVPEANGRATDSASDLSDTTAGHTGSTAAPDIPSP</sequence>
<evidence type="ECO:0000313" key="3">
    <source>
        <dbReference type="EMBL" id="KAK4536631.1"/>
    </source>
</evidence>
<evidence type="ECO:0000256" key="2">
    <source>
        <dbReference type="SAM" id="Phobius"/>
    </source>
</evidence>
<comment type="caution">
    <text evidence="3">The sequence shown here is derived from an EMBL/GenBank/DDBJ whole genome shotgun (WGS) entry which is preliminary data.</text>
</comment>
<keyword evidence="2" id="KW-0472">Membrane</keyword>
<name>A0AAV9IWV1_CYACA</name>
<proteinExistence type="predicted"/>
<feature type="region of interest" description="Disordered" evidence="1">
    <location>
        <begin position="1"/>
        <end position="47"/>
    </location>
</feature>
<dbReference type="AlphaFoldDB" id="A0AAV9IWV1"/>
<evidence type="ECO:0000313" key="4">
    <source>
        <dbReference type="Proteomes" id="UP001301350"/>
    </source>
</evidence>
<feature type="transmembrane region" description="Helical" evidence="2">
    <location>
        <begin position="300"/>
        <end position="321"/>
    </location>
</feature>
<feature type="compositionally biased region" description="Basic and acidic residues" evidence="1">
    <location>
        <begin position="461"/>
        <end position="471"/>
    </location>
</feature>
<keyword evidence="2" id="KW-1133">Transmembrane helix</keyword>
<keyword evidence="4" id="KW-1185">Reference proteome</keyword>
<protein>
    <submittedName>
        <fullName evidence="3">Uncharacterized protein</fullName>
    </submittedName>
</protein>
<feature type="transmembrane region" description="Helical" evidence="2">
    <location>
        <begin position="208"/>
        <end position="228"/>
    </location>
</feature>
<keyword evidence="2" id="KW-0812">Transmembrane</keyword>